<dbReference type="GO" id="GO:0005886">
    <property type="term" value="C:plasma membrane"/>
    <property type="evidence" value="ECO:0007669"/>
    <property type="project" value="UniProtKB-SubCell"/>
</dbReference>
<proteinExistence type="inferred from homology"/>
<dbReference type="AlphaFoldDB" id="A0AAV5T8V8"/>
<keyword evidence="5 12" id="KW-0812">Transmembrane</keyword>
<evidence type="ECO:0000256" key="9">
    <source>
        <dbReference type="ARBA" id="ARBA00023136"/>
    </source>
</evidence>
<evidence type="ECO:0000256" key="11">
    <source>
        <dbReference type="SAM" id="MobiDB-lite"/>
    </source>
</evidence>
<comment type="similarity">
    <text evidence="2">Belongs to the otopetrin family.</text>
</comment>
<evidence type="ECO:0000256" key="5">
    <source>
        <dbReference type="ARBA" id="ARBA00022692"/>
    </source>
</evidence>
<feature type="transmembrane region" description="Helical" evidence="12">
    <location>
        <begin position="223"/>
        <end position="247"/>
    </location>
</feature>
<feature type="non-terminal residue" evidence="13">
    <location>
        <position position="1"/>
    </location>
</feature>
<evidence type="ECO:0000256" key="2">
    <source>
        <dbReference type="ARBA" id="ARBA00006513"/>
    </source>
</evidence>
<accession>A0AAV5T8V8</accession>
<evidence type="ECO:0000313" key="13">
    <source>
        <dbReference type="EMBL" id="GMS92007.1"/>
    </source>
</evidence>
<protein>
    <submittedName>
        <fullName evidence="13">Uncharacterized protein</fullName>
    </submittedName>
</protein>
<reference evidence="13" key="1">
    <citation type="submission" date="2023-10" db="EMBL/GenBank/DDBJ databases">
        <title>Genome assembly of Pristionchus species.</title>
        <authorList>
            <person name="Yoshida K."/>
            <person name="Sommer R.J."/>
        </authorList>
    </citation>
    <scope>NUCLEOTIDE SEQUENCE</scope>
    <source>
        <strain evidence="13">RS0144</strain>
    </source>
</reference>
<feature type="transmembrane region" description="Helical" evidence="12">
    <location>
        <begin position="277"/>
        <end position="295"/>
    </location>
</feature>
<feature type="non-terminal residue" evidence="13">
    <location>
        <position position="737"/>
    </location>
</feature>
<feature type="transmembrane region" description="Helical" evidence="12">
    <location>
        <begin position="565"/>
        <end position="588"/>
    </location>
</feature>
<feature type="transmembrane region" description="Helical" evidence="12">
    <location>
        <begin position="639"/>
        <end position="661"/>
    </location>
</feature>
<comment type="subcellular location">
    <subcellularLocation>
        <location evidence="1">Cell membrane</location>
        <topology evidence="1">Multi-pass membrane protein</topology>
    </subcellularLocation>
</comment>
<feature type="transmembrane region" description="Helical" evidence="12">
    <location>
        <begin position="432"/>
        <end position="459"/>
    </location>
</feature>
<keyword evidence="4" id="KW-1003">Cell membrane</keyword>
<evidence type="ECO:0000256" key="12">
    <source>
        <dbReference type="SAM" id="Phobius"/>
    </source>
</evidence>
<evidence type="ECO:0000256" key="1">
    <source>
        <dbReference type="ARBA" id="ARBA00004651"/>
    </source>
</evidence>
<keyword evidence="9 12" id="KW-0472">Membrane</keyword>
<dbReference type="EMBL" id="BTSX01000004">
    <property type="protein sequence ID" value="GMS92007.1"/>
    <property type="molecule type" value="Genomic_DNA"/>
</dbReference>
<dbReference type="Pfam" id="PF03189">
    <property type="entry name" value="Otopetrin"/>
    <property type="match status" value="1"/>
</dbReference>
<feature type="transmembrane region" description="Helical" evidence="12">
    <location>
        <begin position="526"/>
        <end position="553"/>
    </location>
</feature>
<comment type="caution">
    <text evidence="13">The sequence shown here is derived from an EMBL/GenBank/DDBJ whole genome shotgun (WGS) entry which is preliminary data.</text>
</comment>
<name>A0AAV5T8V8_9BILA</name>
<keyword evidence="6" id="KW-0375">Hydrogen ion transport</keyword>
<keyword evidence="7 12" id="KW-1133">Transmembrane helix</keyword>
<evidence type="ECO:0000256" key="8">
    <source>
        <dbReference type="ARBA" id="ARBA00023065"/>
    </source>
</evidence>
<keyword evidence="10" id="KW-0407">Ion channel</keyword>
<organism evidence="13 14">
    <name type="scientific">Pristionchus entomophagus</name>
    <dbReference type="NCBI Taxonomy" id="358040"/>
    <lineage>
        <taxon>Eukaryota</taxon>
        <taxon>Metazoa</taxon>
        <taxon>Ecdysozoa</taxon>
        <taxon>Nematoda</taxon>
        <taxon>Chromadorea</taxon>
        <taxon>Rhabditida</taxon>
        <taxon>Rhabditina</taxon>
        <taxon>Diplogasteromorpha</taxon>
        <taxon>Diplogasteroidea</taxon>
        <taxon>Neodiplogasteridae</taxon>
        <taxon>Pristionchus</taxon>
    </lineage>
</organism>
<dbReference type="InterPro" id="IPR004878">
    <property type="entry name" value="Otopetrin"/>
</dbReference>
<dbReference type="Proteomes" id="UP001432027">
    <property type="component" value="Unassembled WGS sequence"/>
</dbReference>
<sequence>RRSSRMEDPEEIANTLQYEKQPLLGPIAKISVVTTKSSRPTPLIKVSPVPAPTPTSIVEDDVRNEEDNAEDTSGSSAILTPKHSPEPNGATLSPPDALKTNGGPVSRKTGRRFSQYENGGECRLPCLRTFLSDNNLLRRNYRRNTRPRIPSLNTILEKKESEESRYGENRSLASIEQHLPLPWANSTNASESFVHYFTLLYALVVVIFLVVEEAAHHNGEHPFGIIFHYYMYGVGILFVVYVNLFIINPSLVNRLRSFFADSLISPACHTSEPVSTLLLRLGTFVFGCAGVVMYGLELNLLITGKADTSFPKMSILENILGVGFVFSQMQFMNSNFKLLIQTSRNICRFGFMHCFATNIWMWYRFAQAKAIYSLKKLVAKEQERRMLGWFHLRQIGSRAASSSSPLTTLFRSTYTSTIPFEDVRSPVASLEYYGSFAALLNTCVIEYAVIGATVMFVFWTKLDPSTRTGTQQKRRSVGIYFGSSRCGFYMGVLMFLVGVSFCAAYAGSRAAYQLYPSLHAERRSFLLLGEFECISYCCSILAVIAACISVRYFTMHGEAHAHPVVLYLLYVAFCAEVVWCCAELARFIDVGGHRFIFTVALLRLAHVVSQTWFILVAFKLAPPPSSTTSFGRQCVTFQLMTNATLFFFHIFESMTSGFGYVNSSSSNYTYVKLLAGQLITFYRFHSCVCLVEVWKATFARRLSAVYRQPERDITPWRLASVVSMTDSQMTFSMSDNP</sequence>
<evidence type="ECO:0000313" key="14">
    <source>
        <dbReference type="Proteomes" id="UP001432027"/>
    </source>
</evidence>
<feature type="transmembrane region" description="Helical" evidence="12">
    <location>
        <begin position="479"/>
        <end position="506"/>
    </location>
</feature>
<keyword evidence="3" id="KW-0813">Transport</keyword>
<keyword evidence="8" id="KW-0406">Ion transport</keyword>
<dbReference type="GO" id="GO:0015252">
    <property type="term" value="F:proton channel activity"/>
    <property type="evidence" value="ECO:0007669"/>
    <property type="project" value="InterPro"/>
</dbReference>
<feature type="transmembrane region" description="Helical" evidence="12">
    <location>
        <begin position="594"/>
        <end position="618"/>
    </location>
</feature>
<evidence type="ECO:0000256" key="3">
    <source>
        <dbReference type="ARBA" id="ARBA00022448"/>
    </source>
</evidence>
<feature type="transmembrane region" description="Helical" evidence="12">
    <location>
        <begin position="193"/>
        <end position="211"/>
    </location>
</feature>
<evidence type="ECO:0000256" key="6">
    <source>
        <dbReference type="ARBA" id="ARBA00022781"/>
    </source>
</evidence>
<dbReference type="PANTHER" id="PTHR21522">
    <property type="entry name" value="PROTON CHANNEL OTOP"/>
    <property type="match status" value="1"/>
</dbReference>
<gene>
    <name evidence="13" type="ORF">PENTCL1PPCAC_14182</name>
</gene>
<evidence type="ECO:0000256" key="4">
    <source>
        <dbReference type="ARBA" id="ARBA00022475"/>
    </source>
</evidence>
<evidence type="ECO:0000256" key="10">
    <source>
        <dbReference type="ARBA" id="ARBA00023303"/>
    </source>
</evidence>
<feature type="compositionally biased region" description="Acidic residues" evidence="11">
    <location>
        <begin position="58"/>
        <end position="70"/>
    </location>
</feature>
<dbReference type="PANTHER" id="PTHR21522:SF43">
    <property type="entry name" value="OTOPETRIN-2"/>
    <property type="match status" value="1"/>
</dbReference>
<keyword evidence="14" id="KW-1185">Reference proteome</keyword>
<feature type="transmembrane region" description="Helical" evidence="12">
    <location>
        <begin position="345"/>
        <end position="363"/>
    </location>
</feature>
<evidence type="ECO:0000256" key="7">
    <source>
        <dbReference type="ARBA" id="ARBA00022989"/>
    </source>
</evidence>
<feature type="region of interest" description="Disordered" evidence="11">
    <location>
        <begin position="35"/>
        <end position="111"/>
    </location>
</feature>